<dbReference type="InterPro" id="IPR013320">
    <property type="entry name" value="ConA-like_dom_sf"/>
</dbReference>
<comment type="caution">
    <text evidence="1">The sequence shown here is derived from an EMBL/GenBank/DDBJ whole genome shotgun (WGS) entry which is preliminary data.</text>
</comment>
<dbReference type="EMBL" id="BARS01053209">
    <property type="protein sequence ID" value="GAG49640.1"/>
    <property type="molecule type" value="Genomic_DNA"/>
</dbReference>
<organism evidence="1">
    <name type="scientific">marine sediment metagenome</name>
    <dbReference type="NCBI Taxonomy" id="412755"/>
    <lineage>
        <taxon>unclassified sequences</taxon>
        <taxon>metagenomes</taxon>
        <taxon>ecological metagenomes</taxon>
    </lineage>
</organism>
<sequence>RKTDDISNYEGSWVQLVGTYDGSENSTGINIYINALVADTTDVNTLPYAGMSDTTANVTIGCRDDGGSQFFDGQIAEIKVYSDELTPAEVLADYNSVHKATNLVAWWKIDEMVGNPADSSGDGHNSVLNLAEWVRSYNVLATGVTSGEFSFTTKGNPAFLGRGIDIGDDTNLPPITDDLQLNMPLWSTYLTGSPFDSVDANAHPCTVAGATWTSSGRDFDGAADSITI</sequence>
<gene>
    <name evidence="1" type="ORF">S01H1_78991</name>
</gene>
<feature type="non-terminal residue" evidence="1">
    <location>
        <position position="228"/>
    </location>
</feature>
<evidence type="ECO:0000313" key="1">
    <source>
        <dbReference type="EMBL" id="GAG49640.1"/>
    </source>
</evidence>
<proteinExistence type="predicted"/>
<name>X0Y1S6_9ZZZZ</name>
<protein>
    <recommendedName>
        <fullName evidence="2">LamG-like jellyroll fold domain-containing protein</fullName>
    </recommendedName>
</protein>
<dbReference type="Gene3D" id="2.60.120.200">
    <property type="match status" value="1"/>
</dbReference>
<dbReference type="SUPFAM" id="SSF49899">
    <property type="entry name" value="Concanavalin A-like lectins/glucanases"/>
    <property type="match status" value="1"/>
</dbReference>
<dbReference type="Pfam" id="PF13385">
    <property type="entry name" value="Laminin_G_3"/>
    <property type="match status" value="1"/>
</dbReference>
<dbReference type="AlphaFoldDB" id="X0Y1S6"/>
<feature type="non-terminal residue" evidence="1">
    <location>
        <position position="1"/>
    </location>
</feature>
<accession>X0Y1S6</accession>
<evidence type="ECO:0008006" key="2">
    <source>
        <dbReference type="Google" id="ProtNLM"/>
    </source>
</evidence>
<reference evidence="1" key="1">
    <citation type="journal article" date="2014" name="Front. Microbiol.">
        <title>High frequency of phylogenetically diverse reductive dehalogenase-homologous genes in deep subseafloor sedimentary metagenomes.</title>
        <authorList>
            <person name="Kawai M."/>
            <person name="Futagami T."/>
            <person name="Toyoda A."/>
            <person name="Takaki Y."/>
            <person name="Nishi S."/>
            <person name="Hori S."/>
            <person name="Arai W."/>
            <person name="Tsubouchi T."/>
            <person name="Morono Y."/>
            <person name="Uchiyama I."/>
            <person name="Ito T."/>
            <person name="Fujiyama A."/>
            <person name="Inagaki F."/>
            <person name="Takami H."/>
        </authorList>
    </citation>
    <scope>NUCLEOTIDE SEQUENCE</scope>
    <source>
        <strain evidence="1">Expedition CK06-06</strain>
    </source>
</reference>